<evidence type="ECO:0008006" key="3">
    <source>
        <dbReference type="Google" id="ProtNLM"/>
    </source>
</evidence>
<dbReference type="OrthoDB" id="9776786at2"/>
<dbReference type="Proteomes" id="UP000006190">
    <property type="component" value="Unassembled WGS sequence"/>
</dbReference>
<sequence>MEKVTIGAVIYSPQVKVVWDIIADYFRQEGMELDLIFFSNYKDQVDYLLEGKIDIAWNSPLAYVMSDIRSNGKLGYSYMRDTDQDRHSVLVVKKDQGIQAVADLKGKKIGFGAFDSPQARLIPIHFLKDNGLEFDQDYQEERFDIGVGLHGDHVGGEKDAFEALKAGDLDASWMLDLNWEAWVADGTIDPNVYEVLAETPNFDHCIFTLREGFDPEVLKEWERLLDKMDYNNPDHKEMMDLEGLKKWVPGRLEGFKQLQEAVAYLNYSEE</sequence>
<dbReference type="Gene3D" id="3.40.190.10">
    <property type="entry name" value="Periplasmic binding protein-like II"/>
    <property type="match status" value="2"/>
</dbReference>
<dbReference type="PANTHER" id="PTHR35841">
    <property type="entry name" value="PHOSPHONATES-BINDING PERIPLASMIC PROTEIN"/>
    <property type="match status" value="1"/>
</dbReference>
<dbReference type="Pfam" id="PF12974">
    <property type="entry name" value="Phosphonate-bd"/>
    <property type="match status" value="1"/>
</dbReference>
<dbReference type="AlphaFoldDB" id="H3NGN9"/>
<reference evidence="1 2" key="1">
    <citation type="submission" date="2012-01" db="EMBL/GenBank/DDBJ databases">
        <title>The Genome Sequence of Facklamia languida CCUG 37842.</title>
        <authorList>
            <consortium name="The Broad Institute Genome Sequencing Platform"/>
            <person name="Earl A."/>
            <person name="Ward D."/>
            <person name="Feldgarden M."/>
            <person name="Gevers D."/>
            <person name="Huys G."/>
            <person name="Young S.K."/>
            <person name="Zeng Q."/>
            <person name="Gargeya S."/>
            <person name="Fitzgerald M."/>
            <person name="Haas B."/>
            <person name="Abouelleil A."/>
            <person name="Alvarado L."/>
            <person name="Arachchi H.M."/>
            <person name="Berlin A."/>
            <person name="Chapman S.B."/>
            <person name="Gearin G."/>
            <person name="Goldberg J."/>
            <person name="Griggs A."/>
            <person name="Gujja S."/>
            <person name="Hansen M."/>
            <person name="Heiman D."/>
            <person name="Howarth C."/>
            <person name="Larimer J."/>
            <person name="Lui A."/>
            <person name="MacDonald P.J.P."/>
            <person name="McCowen C."/>
            <person name="Montmayeur A."/>
            <person name="Murphy C."/>
            <person name="Neiman D."/>
            <person name="Pearson M."/>
            <person name="Priest M."/>
            <person name="Roberts A."/>
            <person name="Saif S."/>
            <person name="Shea T."/>
            <person name="Sisk P."/>
            <person name="Stolte C."/>
            <person name="Sykes S."/>
            <person name="Wortman J."/>
            <person name="Nusbaum C."/>
            <person name="Birren B."/>
        </authorList>
    </citation>
    <scope>NUCLEOTIDE SEQUENCE [LARGE SCALE GENOMIC DNA]</scope>
    <source>
        <strain evidence="1 2">CCUG 37842</strain>
    </source>
</reference>
<protein>
    <recommendedName>
        <fullName evidence="3">Phosphate/phosphite/phosphonate ABC transporter, periplasmic binding protein</fullName>
    </recommendedName>
</protein>
<dbReference type="STRING" id="883113.HMPREF9708_00028"/>
<gene>
    <name evidence="1" type="ORF">HMPREF9708_00028</name>
</gene>
<dbReference type="HOGENOM" id="CLU_090617_0_0_9"/>
<accession>H3NGN9</accession>
<dbReference type="PANTHER" id="PTHR35841:SF1">
    <property type="entry name" value="PHOSPHONATES-BINDING PERIPLASMIC PROTEIN"/>
    <property type="match status" value="1"/>
</dbReference>
<evidence type="ECO:0000313" key="2">
    <source>
        <dbReference type="Proteomes" id="UP000006190"/>
    </source>
</evidence>
<proteinExistence type="predicted"/>
<dbReference type="SUPFAM" id="SSF53850">
    <property type="entry name" value="Periplasmic binding protein-like II"/>
    <property type="match status" value="1"/>
</dbReference>
<dbReference type="PATRIC" id="fig|883113.3.peg.28"/>
<organism evidence="1 2">
    <name type="scientific">Facklamia languida CCUG 37842</name>
    <dbReference type="NCBI Taxonomy" id="883113"/>
    <lineage>
        <taxon>Bacteria</taxon>
        <taxon>Bacillati</taxon>
        <taxon>Bacillota</taxon>
        <taxon>Bacilli</taxon>
        <taxon>Lactobacillales</taxon>
        <taxon>Aerococcaceae</taxon>
        <taxon>Facklamia</taxon>
    </lineage>
</organism>
<comment type="caution">
    <text evidence="1">The sequence shown here is derived from an EMBL/GenBank/DDBJ whole genome shotgun (WGS) entry which is preliminary data.</text>
</comment>
<dbReference type="EMBL" id="AGEG01000001">
    <property type="protein sequence ID" value="EHR38318.1"/>
    <property type="molecule type" value="Genomic_DNA"/>
</dbReference>
<keyword evidence="2" id="KW-1185">Reference proteome</keyword>
<dbReference type="eggNOG" id="COG3221">
    <property type="taxonomic scope" value="Bacteria"/>
</dbReference>
<evidence type="ECO:0000313" key="1">
    <source>
        <dbReference type="EMBL" id="EHR38318.1"/>
    </source>
</evidence>
<dbReference type="RefSeq" id="WP_006307864.1">
    <property type="nucleotide sequence ID" value="NZ_JH601133.1"/>
</dbReference>
<name>H3NGN9_9LACT</name>